<evidence type="ECO:0000313" key="2">
    <source>
        <dbReference type="Proteomes" id="UP000639403"/>
    </source>
</evidence>
<protein>
    <submittedName>
        <fullName evidence="1">Uncharacterized protein</fullName>
    </submittedName>
</protein>
<gene>
    <name evidence="1" type="ORF">IEO21_08244</name>
</gene>
<comment type="caution">
    <text evidence="1">The sequence shown here is derived from an EMBL/GenBank/DDBJ whole genome shotgun (WGS) entry which is preliminary data.</text>
</comment>
<sequence length="209" mass="22240">MIFPVREISDLVIDELPDEELELVTLVVELVLDKINCGGVDDSFGSTEFVETEMGEMDEREVGRCGAESVLSGCKLEVLLEILVLSDIAFSEEAELTEVVLGVEEIADVELDEIKARESDEVLCAGLVSDVVTADVVDGQTTTVVFVTMTVVTASSSWFSSVRLIASVALGPNSSLAVASVPNRRVASLEALVCDSVKAWSSAVRLPAG</sequence>
<dbReference type="AlphaFoldDB" id="A0A8H7TZF3"/>
<reference evidence="1" key="1">
    <citation type="submission" date="2020-11" db="EMBL/GenBank/DDBJ databases">
        <authorList>
            <person name="Koelle M."/>
            <person name="Horta M.A.C."/>
            <person name="Nowrousian M."/>
            <person name="Ohm R.A."/>
            <person name="Benz P."/>
            <person name="Pilgard A."/>
        </authorList>
    </citation>
    <scope>NUCLEOTIDE SEQUENCE</scope>
    <source>
        <strain evidence="1">FPRL280</strain>
    </source>
</reference>
<dbReference type="EMBL" id="JADOXO010000278">
    <property type="protein sequence ID" value="KAF9807388.1"/>
    <property type="molecule type" value="Genomic_DNA"/>
</dbReference>
<name>A0A8H7TZF3_9APHY</name>
<reference evidence="1" key="2">
    <citation type="journal article" name="Front. Microbiol.">
        <title>Degradative Capacity of Two Strains of Rhodonia placenta: From Phenotype to Genotype.</title>
        <authorList>
            <person name="Kolle M."/>
            <person name="Horta M.A.C."/>
            <person name="Nowrousian M."/>
            <person name="Ohm R.A."/>
            <person name="Benz J.P."/>
            <person name="Pilgard A."/>
        </authorList>
    </citation>
    <scope>NUCLEOTIDE SEQUENCE</scope>
    <source>
        <strain evidence="1">FPRL280</strain>
    </source>
</reference>
<dbReference type="Proteomes" id="UP000639403">
    <property type="component" value="Unassembled WGS sequence"/>
</dbReference>
<organism evidence="1 2">
    <name type="scientific">Rhodonia placenta</name>
    <dbReference type="NCBI Taxonomy" id="104341"/>
    <lineage>
        <taxon>Eukaryota</taxon>
        <taxon>Fungi</taxon>
        <taxon>Dikarya</taxon>
        <taxon>Basidiomycota</taxon>
        <taxon>Agaricomycotina</taxon>
        <taxon>Agaricomycetes</taxon>
        <taxon>Polyporales</taxon>
        <taxon>Adustoporiaceae</taxon>
        <taxon>Rhodonia</taxon>
    </lineage>
</organism>
<proteinExistence type="predicted"/>
<accession>A0A8H7TZF3</accession>
<evidence type="ECO:0000313" key="1">
    <source>
        <dbReference type="EMBL" id="KAF9807388.1"/>
    </source>
</evidence>